<dbReference type="GO" id="GO:0006302">
    <property type="term" value="P:double-strand break repair"/>
    <property type="evidence" value="ECO:0007669"/>
    <property type="project" value="TreeGrafter"/>
</dbReference>
<gene>
    <name evidence="3" type="ORF">IAA31_04765</name>
</gene>
<evidence type="ECO:0000256" key="1">
    <source>
        <dbReference type="SAM" id="MobiDB-lite"/>
    </source>
</evidence>
<proteinExistence type="predicted"/>
<organism evidence="3 4">
    <name type="scientific">Candidatus Anaerobiospirillum merdipullorum</name>
    <dbReference type="NCBI Taxonomy" id="2838450"/>
    <lineage>
        <taxon>Bacteria</taxon>
        <taxon>Pseudomonadati</taxon>
        <taxon>Pseudomonadota</taxon>
        <taxon>Gammaproteobacteria</taxon>
        <taxon>Aeromonadales</taxon>
        <taxon>Succinivibrionaceae</taxon>
        <taxon>Anaerobiospirillum</taxon>
    </lineage>
</organism>
<dbReference type="InterPro" id="IPR034139">
    <property type="entry name" value="TOPRIM_OLD"/>
</dbReference>
<dbReference type="SUPFAM" id="SSF52540">
    <property type="entry name" value="P-loop containing nucleoside triphosphate hydrolases"/>
    <property type="match status" value="1"/>
</dbReference>
<dbReference type="EMBL" id="JAHLFG010000051">
    <property type="protein sequence ID" value="MBU3826783.1"/>
    <property type="molecule type" value="Genomic_DNA"/>
</dbReference>
<keyword evidence="3" id="KW-0378">Hydrolase</keyword>
<dbReference type="AlphaFoldDB" id="A0A9E2KPA5"/>
<name>A0A9E2KPA5_9GAMM</name>
<comment type="caution">
    <text evidence="3">The sequence shown here is derived from an EMBL/GenBank/DDBJ whole genome shotgun (WGS) entry which is preliminary data.</text>
</comment>
<protein>
    <submittedName>
        <fullName evidence="3">ATP-dependent endonuclease</fullName>
    </submittedName>
</protein>
<keyword evidence="3" id="KW-0255">Endonuclease</keyword>
<dbReference type="InterPro" id="IPR027417">
    <property type="entry name" value="P-loop_NTPase"/>
</dbReference>
<feature type="region of interest" description="Disordered" evidence="1">
    <location>
        <begin position="79"/>
        <end position="121"/>
    </location>
</feature>
<dbReference type="GO" id="GO:0004519">
    <property type="term" value="F:endonuclease activity"/>
    <property type="evidence" value="ECO:0007669"/>
    <property type="project" value="UniProtKB-KW"/>
</dbReference>
<reference evidence="3" key="1">
    <citation type="journal article" date="2021" name="PeerJ">
        <title>Extensive microbial diversity within the chicken gut microbiome revealed by metagenomics and culture.</title>
        <authorList>
            <person name="Gilroy R."/>
            <person name="Ravi A."/>
            <person name="Getino M."/>
            <person name="Pursley I."/>
            <person name="Horton D.L."/>
            <person name="Alikhan N.F."/>
            <person name="Baker D."/>
            <person name="Gharbi K."/>
            <person name="Hall N."/>
            <person name="Watson M."/>
            <person name="Adriaenssens E.M."/>
            <person name="Foster-Nyarko E."/>
            <person name="Jarju S."/>
            <person name="Secka A."/>
            <person name="Antonio M."/>
            <person name="Oren A."/>
            <person name="Chaudhuri R.R."/>
            <person name="La Ragione R."/>
            <person name="Hildebrand F."/>
            <person name="Pallen M.J."/>
        </authorList>
    </citation>
    <scope>NUCLEOTIDE SEQUENCE</scope>
    <source>
        <strain evidence="3">687</strain>
    </source>
</reference>
<dbReference type="CDD" id="cd01026">
    <property type="entry name" value="TOPRIM_OLD"/>
    <property type="match status" value="1"/>
</dbReference>
<dbReference type="InterPro" id="IPR022602">
    <property type="entry name" value="DUF2813"/>
</dbReference>
<feature type="domain" description="OLD protein-like TOPRIM" evidence="2">
    <location>
        <begin position="459"/>
        <end position="523"/>
    </location>
</feature>
<dbReference type="Pfam" id="PF11398">
    <property type="entry name" value="DUF2813"/>
    <property type="match status" value="2"/>
</dbReference>
<dbReference type="Gene3D" id="3.40.50.300">
    <property type="entry name" value="P-loop containing nucleotide triphosphate hydrolases"/>
    <property type="match status" value="1"/>
</dbReference>
<dbReference type="PANTHER" id="PTHR32182:SF19">
    <property type="entry name" value="HOMOLOGY WITH RECF PROTEIN"/>
    <property type="match status" value="1"/>
</dbReference>
<accession>A0A9E2KPA5</accession>
<evidence type="ECO:0000313" key="4">
    <source>
        <dbReference type="Proteomes" id="UP000824150"/>
    </source>
</evidence>
<reference evidence="3" key="2">
    <citation type="submission" date="2021-04" db="EMBL/GenBank/DDBJ databases">
        <authorList>
            <person name="Gilroy R."/>
        </authorList>
    </citation>
    <scope>NUCLEOTIDE SEQUENCE</scope>
    <source>
        <strain evidence="3">687</strain>
    </source>
</reference>
<keyword evidence="3" id="KW-0540">Nuclease</keyword>
<dbReference type="Proteomes" id="UP000824150">
    <property type="component" value="Unassembled WGS sequence"/>
</dbReference>
<dbReference type="GO" id="GO:0000731">
    <property type="term" value="P:DNA synthesis involved in DNA repair"/>
    <property type="evidence" value="ECO:0007669"/>
    <property type="project" value="TreeGrafter"/>
</dbReference>
<dbReference type="PANTHER" id="PTHR32182">
    <property type="entry name" value="DNA REPLICATION AND REPAIR PROTEIN RECF"/>
    <property type="match status" value="1"/>
</dbReference>
<evidence type="ECO:0000259" key="2">
    <source>
        <dbReference type="Pfam" id="PF20469"/>
    </source>
</evidence>
<dbReference type="Pfam" id="PF20469">
    <property type="entry name" value="OLD-like_TOPRIM"/>
    <property type="match status" value="1"/>
</dbReference>
<sequence length="637" mass="71514">MFLQSCQITNFRGLRHLKVSFESGSTVLIGENAWGKSSLLSALYMMLGQGRICTFAKDDLYIPIELQFSSADEQRERTARALMRSQRGSTRPPLNLSGGKQVSGAKTEPQSKPDTDVDEAEELPLTEPLQKLFLDDYDFVKQDVYVNEAPYLAIDLIFCEPNYGVVDHSRRLRALNPAWQLGSDGLYRIHWQAIGYAKGDNFITEHYLLDGRGKILACATERILNLIIAMNPVLRLRDSRTLPCTQQMAQLPGAEQDKDEILSFTQLLADFARSEDVNAKQIAAGLETLNSLSEKYLSLYGHQRHILRKGRLPTRGLKEILARPLSLESLASLKSSLKSSTINKEKILAVLFASALFLSKGERNIDPQARPILILEDIEGRFHPSLLLSFWSVVENVPVQKIVTTNSGDLISAIPLFSLRRLCKQYYDTRCYAVDEKCLNADDLRRIAFHIRINRPMTLFARCWILVEGETEIWLINEMAAILGISLACEGVRMVEFAQCGLHPLMRLASSLGISFYVLTDGDEAGQRYGQSVLGFVGKKRLHKHLTILPHLDIEHFLYSNGFADVYQQAAGLNAQQCRSLHSDKIIEQAIHKKSKPGLALAVLNAMQQRGVQSVPPLFRQMLGQILLLAKNEMSLD</sequence>
<evidence type="ECO:0000313" key="3">
    <source>
        <dbReference type="EMBL" id="MBU3826783.1"/>
    </source>
</evidence>